<keyword evidence="1" id="KW-0479">Metal-binding</keyword>
<sequence length="258" mass="30045">MADAGSPPNRCCPICLHSLNQNSYLDTCFHEFCYNCITRWANVAASQCHESQKSIQCPLCKTENFSIIHGYGDISFQRHYIGMDHKKSFTLSEAHRFRLQCYSREPGALCKEIDVMKYWKSKGFLRKTRWLQSWVQREIQALIHEEDVDIIVHHILGVIESFLRRMEQEHQCGTPEQKRDEFKTLAFGAATPFLNEITDRFVDELEIFLAAGLTIEAYDELYLQSWIGNQPSEMVERSNQTTGHWVDLHLFDDDSDII</sequence>
<dbReference type="STRING" id="13333.W1PWR0"/>
<dbReference type="eggNOG" id="KOG4430">
    <property type="taxonomic scope" value="Eukaryota"/>
</dbReference>
<dbReference type="PANTHER" id="PTHR47692:SF2">
    <property type="entry name" value="ZINC FINGER RING-TYPE DOMAIN CONTAINING PROTEIN"/>
    <property type="match status" value="1"/>
</dbReference>
<dbReference type="PROSITE" id="PS00518">
    <property type="entry name" value="ZF_RING_1"/>
    <property type="match status" value="1"/>
</dbReference>
<name>W1PWR0_AMBTC</name>
<accession>W1PWR0</accession>
<evidence type="ECO:0000256" key="3">
    <source>
        <dbReference type="ARBA" id="ARBA00022833"/>
    </source>
</evidence>
<evidence type="ECO:0000256" key="1">
    <source>
        <dbReference type="ARBA" id="ARBA00022723"/>
    </source>
</evidence>
<dbReference type="Gramene" id="ERN12329">
    <property type="protein sequence ID" value="ERN12329"/>
    <property type="gene ID" value="AMTR_s00025p00065470"/>
</dbReference>
<dbReference type="KEGG" id="atr:18440544"/>
<gene>
    <name evidence="6" type="ORF">AMTR_s00025p00065470</name>
</gene>
<proteinExistence type="predicted"/>
<dbReference type="SUPFAM" id="SSF57850">
    <property type="entry name" value="RING/U-box"/>
    <property type="match status" value="1"/>
</dbReference>
<keyword evidence="7" id="KW-1185">Reference proteome</keyword>
<dbReference type="Gene3D" id="3.30.40.10">
    <property type="entry name" value="Zinc/RING finger domain, C3HC4 (zinc finger)"/>
    <property type="match status" value="1"/>
</dbReference>
<dbReference type="EMBL" id="KI392614">
    <property type="protein sequence ID" value="ERN12329.1"/>
    <property type="molecule type" value="Genomic_DNA"/>
</dbReference>
<feature type="domain" description="RING-type" evidence="5">
    <location>
        <begin position="12"/>
        <end position="61"/>
    </location>
</feature>
<dbReference type="OrthoDB" id="21204at2759"/>
<protein>
    <recommendedName>
        <fullName evidence="5">RING-type domain-containing protein</fullName>
    </recommendedName>
</protein>
<evidence type="ECO:0000256" key="2">
    <source>
        <dbReference type="ARBA" id="ARBA00022771"/>
    </source>
</evidence>
<reference evidence="7" key="1">
    <citation type="journal article" date="2013" name="Science">
        <title>The Amborella genome and the evolution of flowering plants.</title>
        <authorList>
            <consortium name="Amborella Genome Project"/>
        </authorList>
    </citation>
    <scope>NUCLEOTIDE SEQUENCE [LARGE SCALE GENOMIC DNA]</scope>
</reference>
<dbReference type="PROSITE" id="PS50089">
    <property type="entry name" value="ZF_RING_2"/>
    <property type="match status" value="1"/>
</dbReference>
<dbReference type="AlphaFoldDB" id="W1PWR0"/>
<evidence type="ECO:0000313" key="7">
    <source>
        <dbReference type="Proteomes" id="UP000017836"/>
    </source>
</evidence>
<evidence type="ECO:0000256" key="4">
    <source>
        <dbReference type="PROSITE-ProRule" id="PRU00175"/>
    </source>
</evidence>
<dbReference type="InterPro" id="IPR018957">
    <property type="entry name" value="Znf_C3HC4_RING-type"/>
</dbReference>
<evidence type="ECO:0000313" key="6">
    <source>
        <dbReference type="EMBL" id="ERN12329.1"/>
    </source>
</evidence>
<dbReference type="Pfam" id="PF00097">
    <property type="entry name" value="zf-C3HC4"/>
    <property type="match status" value="1"/>
</dbReference>
<keyword evidence="2 4" id="KW-0863">Zinc-finger</keyword>
<dbReference type="SMART" id="SM00184">
    <property type="entry name" value="RING"/>
    <property type="match status" value="1"/>
</dbReference>
<organism evidence="6 7">
    <name type="scientific">Amborella trichopoda</name>
    <dbReference type="NCBI Taxonomy" id="13333"/>
    <lineage>
        <taxon>Eukaryota</taxon>
        <taxon>Viridiplantae</taxon>
        <taxon>Streptophyta</taxon>
        <taxon>Embryophyta</taxon>
        <taxon>Tracheophyta</taxon>
        <taxon>Spermatophyta</taxon>
        <taxon>Magnoliopsida</taxon>
        <taxon>Amborellales</taxon>
        <taxon>Amborellaceae</taxon>
        <taxon>Amborella</taxon>
    </lineage>
</organism>
<evidence type="ECO:0000259" key="5">
    <source>
        <dbReference type="PROSITE" id="PS50089"/>
    </source>
</evidence>
<dbReference type="Proteomes" id="UP000017836">
    <property type="component" value="Unassembled WGS sequence"/>
</dbReference>
<dbReference type="InterPro" id="IPR017907">
    <property type="entry name" value="Znf_RING_CS"/>
</dbReference>
<dbReference type="InterPro" id="IPR013083">
    <property type="entry name" value="Znf_RING/FYVE/PHD"/>
</dbReference>
<dbReference type="GO" id="GO:0008270">
    <property type="term" value="F:zinc ion binding"/>
    <property type="evidence" value="ECO:0007669"/>
    <property type="project" value="UniProtKB-KW"/>
</dbReference>
<dbReference type="InterPro" id="IPR001841">
    <property type="entry name" value="Znf_RING"/>
</dbReference>
<dbReference type="PANTHER" id="PTHR47692">
    <property type="entry name" value="RING/U-BOX SUPERFAMILY PROTEIN"/>
    <property type="match status" value="1"/>
</dbReference>
<dbReference type="OMA" id="CICQWVK"/>
<keyword evidence="3" id="KW-0862">Zinc</keyword>
<dbReference type="HOGENOM" id="CLU_077009_0_0_1"/>